<sequence length="283" mass="31103">MDNIKIIADSTCDLSADLIEKYDIGILPLTITMGDKSVKDGNGMNQKEIYEWSNKTGETPKTAAPTIGEAIDVITPYIEAERDIIFFGISEIMSTTCNVMRLAAETLNYKKLVVVNSRNLSTGIGLQVIRAAEQVSRGCTVEEILADNRQINGKVKASFVVDTLTFLYRGGRCSSVTALIGNSLKLKPEIVVSDAKMQVRKKYRGNAKSVILKYAKEREKELLLANSARVFITHSGCSEKIINKVKEYLESLNKFEEILVTQAGGVISSHCGPNTLGVLYILN</sequence>
<dbReference type="InterPro" id="IPR050270">
    <property type="entry name" value="DegV_domain_contain"/>
</dbReference>
<comment type="caution">
    <text evidence="2">The sequence shown here is derived from an EMBL/GenBank/DDBJ whole genome shotgun (WGS) entry which is preliminary data.</text>
</comment>
<keyword evidence="1" id="KW-0446">Lipid-binding</keyword>
<reference evidence="2 3" key="1">
    <citation type="journal article" date="2020" name="mSystems">
        <title>Defining Genomic and Predicted Metabolic Features of the Acetobacterium Genus.</title>
        <authorList>
            <person name="Ross D.E."/>
            <person name="Marshall C.W."/>
            <person name="Gulliver D."/>
            <person name="May H.D."/>
            <person name="Norman R.S."/>
        </authorList>
    </citation>
    <scope>NUCLEOTIDE SEQUENCE [LARGE SCALE GENOMIC DNA]</scope>
    <source>
        <strain evidence="2 3">DSM 9173</strain>
    </source>
</reference>
<dbReference type="EMBL" id="WJBB01000001">
    <property type="protein sequence ID" value="MBC3795442.1"/>
    <property type="molecule type" value="Genomic_DNA"/>
</dbReference>
<organism evidence="2 3">
    <name type="scientific">Acetobacterium tundrae</name>
    <dbReference type="NCBI Taxonomy" id="132932"/>
    <lineage>
        <taxon>Bacteria</taxon>
        <taxon>Bacillati</taxon>
        <taxon>Bacillota</taxon>
        <taxon>Clostridia</taxon>
        <taxon>Eubacteriales</taxon>
        <taxon>Eubacteriaceae</taxon>
        <taxon>Acetobacterium</taxon>
    </lineage>
</organism>
<evidence type="ECO:0000256" key="1">
    <source>
        <dbReference type="ARBA" id="ARBA00023121"/>
    </source>
</evidence>
<dbReference type="PANTHER" id="PTHR33434">
    <property type="entry name" value="DEGV DOMAIN-CONTAINING PROTEIN DR_1986-RELATED"/>
    <property type="match status" value="1"/>
</dbReference>
<evidence type="ECO:0000313" key="2">
    <source>
        <dbReference type="EMBL" id="MBC3795442.1"/>
    </source>
</evidence>
<evidence type="ECO:0000313" key="3">
    <source>
        <dbReference type="Proteomes" id="UP000653358"/>
    </source>
</evidence>
<dbReference type="InterPro" id="IPR003797">
    <property type="entry name" value="DegV"/>
</dbReference>
<dbReference type="Gene3D" id="3.30.1180.10">
    <property type="match status" value="1"/>
</dbReference>
<accession>A0ABR6WFX8</accession>
<protein>
    <submittedName>
        <fullName evidence="2">DegV family EDD domain-containing protein</fullName>
    </submittedName>
</protein>
<dbReference type="NCBIfam" id="TIGR00762">
    <property type="entry name" value="DegV"/>
    <property type="match status" value="1"/>
</dbReference>
<dbReference type="Pfam" id="PF02645">
    <property type="entry name" value="DegV"/>
    <property type="match status" value="1"/>
</dbReference>
<dbReference type="Proteomes" id="UP000653358">
    <property type="component" value="Unassembled WGS sequence"/>
</dbReference>
<dbReference type="RefSeq" id="WP_148602158.1">
    <property type="nucleotide sequence ID" value="NZ_RXYB01000001.1"/>
</dbReference>
<proteinExistence type="predicted"/>
<keyword evidence="3" id="KW-1185">Reference proteome</keyword>
<dbReference type="Gene3D" id="3.40.50.10170">
    <property type="match status" value="1"/>
</dbReference>
<gene>
    <name evidence="2" type="ORF">GH807_00050</name>
</gene>
<dbReference type="PROSITE" id="PS51482">
    <property type="entry name" value="DEGV"/>
    <property type="match status" value="1"/>
</dbReference>
<dbReference type="InterPro" id="IPR043168">
    <property type="entry name" value="DegV_C"/>
</dbReference>
<dbReference type="SUPFAM" id="SSF82549">
    <property type="entry name" value="DAK1/DegV-like"/>
    <property type="match status" value="1"/>
</dbReference>
<dbReference type="PANTHER" id="PTHR33434:SF2">
    <property type="entry name" value="FATTY ACID-BINDING PROTEIN TM_1468"/>
    <property type="match status" value="1"/>
</dbReference>
<name>A0ABR6WFX8_9FIRM</name>